<reference evidence="1 2" key="1">
    <citation type="submission" date="2021-03" db="EMBL/GenBank/DDBJ databases">
        <title>Sequencing the genomes of 1000 actinobacteria strains.</title>
        <authorList>
            <person name="Klenk H.-P."/>
        </authorList>
    </citation>
    <scope>NUCLEOTIDE SEQUENCE [LARGE SCALE GENOMIC DNA]</scope>
    <source>
        <strain evidence="1 2">DSM 12936</strain>
    </source>
</reference>
<name>A0ABS4ZCW2_9ACTN</name>
<gene>
    <name evidence="1" type="ORF">JOF54_002925</name>
</gene>
<proteinExistence type="predicted"/>
<evidence type="ECO:0000313" key="2">
    <source>
        <dbReference type="Proteomes" id="UP000758168"/>
    </source>
</evidence>
<accession>A0ABS4ZCW2</accession>
<evidence type="ECO:0000313" key="1">
    <source>
        <dbReference type="EMBL" id="MBP2418003.1"/>
    </source>
</evidence>
<protein>
    <submittedName>
        <fullName evidence="1">Uncharacterized protein</fullName>
    </submittedName>
</protein>
<dbReference type="EMBL" id="JAGIOB010000001">
    <property type="protein sequence ID" value="MBP2418003.1"/>
    <property type="molecule type" value="Genomic_DNA"/>
</dbReference>
<keyword evidence="2" id="KW-1185">Reference proteome</keyword>
<organism evidence="1 2">
    <name type="scientific">Microlunatus capsulatus</name>
    <dbReference type="NCBI Taxonomy" id="99117"/>
    <lineage>
        <taxon>Bacteria</taxon>
        <taxon>Bacillati</taxon>
        <taxon>Actinomycetota</taxon>
        <taxon>Actinomycetes</taxon>
        <taxon>Propionibacteriales</taxon>
        <taxon>Propionibacteriaceae</taxon>
        <taxon>Microlunatus</taxon>
    </lineage>
</organism>
<comment type="caution">
    <text evidence="1">The sequence shown here is derived from an EMBL/GenBank/DDBJ whole genome shotgun (WGS) entry which is preliminary data.</text>
</comment>
<sequence length="362" mass="38610">MAESAVGAPAMSALLDGHWYDAVAGLLDTALTRPDPSFGLGEMRDLTRARNLAMAARRVLDLDGEDFGEIAAGFDTPWAPRLAASGFPAEPRALERGALGSLVPIYELMLEVLDLRAIRREPLQVVVTAHLIGEYLPQLAWESTLGHAGDPLLLADVVGGSRWGTEDPACPHSSALRSTAKRALNACRGDVEGYTAYLDRFHSRQGDALAVCAVNGATVGPGERPDVGDWCPNPCAFVTERPLPERRDLDARVRLAKLYVESPVVALRHHAPVGHFFGVPSTAEISEAWLRTWEKLATPWNDGSNPLLTTPPPATAVHEALPGMAALVSAVAGRPLGPGRLLRDIGDDVARALEATDVEVVG</sequence>
<dbReference type="Proteomes" id="UP000758168">
    <property type="component" value="Unassembled WGS sequence"/>
</dbReference>